<evidence type="ECO:0000313" key="1">
    <source>
        <dbReference type="EMBL" id="OQB41117.1"/>
    </source>
</evidence>
<proteinExistence type="predicted"/>
<dbReference type="Proteomes" id="UP000485621">
    <property type="component" value="Unassembled WGS sequence"/>
</dbReference>
<dbReference type="EMBL" id="MWDB01000023">
    <property type="protein sequence ID" value="OQB41117.1"/>
    <property type="molecule type" value="Genomic_DNA"/>
</dbReference>
<reference evidence="1" key="1">
    <citation type="submission" date="2017-02" db="EMBL/GenBank/DDBJ databases">
        <title>Delving into the versatile metabolic prowess of the omnipresent phylum Bacteroidetes.</title>
        <authorList>
            <person name="Nobu M.K."/>
            <person name="Mei R."/>
            <person name="Narihiro T."/>
            <person name="Kuroda K."/>
            <person name="Liu W.-T."/>
        </authorList>
    </citation>
    <scope>NUCLEOTIDE SEQUENCE</scope>
    <source>
        <strain evidence="1">ADurb.Bin160</strain>
    </source>
</reference>
<dbReference type="AlphaFoldDB" id="A0A1V5ZLJ1"/>
<gene>
    <name evidence="1" type="ORF">BWY04_01003</name>
</gene>
<sequence>MGEIKRVDFQFKERSGDPGHNVLITSEDDKNEFNSSEAKIAFDNNSNAMSDGKLALVVGNNSCAVSTRKISHTIAVGDESKSVSLGPFSRAEAGENSIAAALGPNSKVRAGVGSVIILTYYKDGQLCVINATVGKDGILPDVWYEVNGSGVLTRAKLK</sequence>
<protein>
    <submittedName>
        <fullName evidence="1">Uncharacterized protein</fullName>
    </submittedName>
</protein>
<name>A0A1V5ZLJ1_9BACT</name>
<comment type="caution">
    <text evidence="1">The sequence shown here is derived from an EMBL/GenBank/DDBJ whole genome shotgun (WGS) entry which is preliminary data.</text>
</comment>
<organism evidence="1">
    <name type="scientific">candidate division CPR1 bacterium ADurb.Bin160</name>
    <dbReference type="NCBI Taxonomy" id="1852826"/>
    <lineage>
        <taxon>Bacteria</taxon>
        <taxon>candidate division CPR1</taxon>
    </lineage>
</organism>
<accession>A0A1V5ZLJ1</accession>